<dbReference type="GO" id="GO:0006144">
    <property type="term" value="P:purine nucleobase metabolic process"/>
    <property type="evidence" value="ECO:0007669"/>
    <property type="project" value="UniProtKB-KW"/>
</dbReference>
<dbReference type="Proteomes" id="UP000535406">
    <property type="component" value="Unassembled WGS sequence"/>
</dbReference>
<feature type="domain" description="Allantoicase" evidence="3">
    <location>
        <begin position="22"/>
        <end position="167"/>
    </location>
</feature>
<proteinExistence type="inferred from homology"/>
<dbReference type="EMBL" id="JACHIK010000007">
    <property type="protein sequence ID" value="MBB5042964.1"/>
    <property type="molecule type" value="Genomic_DNA"/>
</dbReference>
<dbReference type="UniPathway" id="UPA00395">
    <property type="reaction ID" value="UER00654"/>
</dbReference>
<reference evidence="4 5" key="1">
    <citation type="submission" date="2020-08" db="EMBL/GenBank/DDBJ databases">
        <title>Genomic Encyclopedia of Type Strains, Phase IV (KMG-IV): sequencing the most valuable type-strain genomes for metagenomic binning, comparative biology and taxonomic classification.</title>
        <authorList>
            <person name="Goeker M."/>
        </authorList>
    </citation>
    <scope>NUCLEOTIDE SEQUENCE [LARGE SCALE GENOMIC DNA]</scope>
    <source>
        <strain evidence="4 5">DSM 21319</strain>
    </source>
</reference>
<dbReference type="HAMAP" id="MF_00813">
    <property type="entry name" value="Allantoicase"/>
    <property type="match status" value="1"/>
</dbReference>
<gene>
    <name evidence="2" type="primary">alc</name>
    <name evidence="4" type="ORF">HNQ66_002365</name>
</gene>
<feature type="domain" description="Allantoicase" evidence="3">
    <location>
        <begin position="187"/>
        <end position="332"/>
    </location>
</feature>
<organism evidence="4 5">
    <name type="scientific">Shinella fusca</name>
    <dbReference type="NCBI Taxonomy" id="544480"/>
    <lineage>
        <taxon>Bacteria</taxon>
        <taxon>Pseudomonadati</taxon>
        <taxon>Pseudomonadota</taxon>
        <taxon>Alphaproteobacteria</taxon>
        <taxon>Hyphomicrobiales</taxon>
        <taxon>Rhizobiaceae</taxon>
        <taxon>Shinella</taxon>
    </lineage>
</organism>
<dbReference type="PIRSF" id="PIRSF016516">
    <property type="entry name" value="Allantoicase"/>
    <property type="match status" value="1"/>
</dbReference>
<comment type="catalytic activity">
    <reaction evidence="2">
        <text>allantoate + H2O = (S)-ureidoglycolate + urea</text>
        <dbReference type="Rhea" id="RHEA:11016"/>
        <dbReference type="ChEBI" id="CHEBI:15377"/>
        <dbReference type="ChEBI" id="CHEBI:16199"/>
        <dbReference type="ChEBI" id="CHEBI:17536"/>
        <dbReference type="ChEBI" id="CHEBI:57296"/>
        <dbReference type="EC" id="3.5.3.4"/>
    </reaction>
</comment>
<dbReference type="PANTHER" id="PTHR12045:SF3">
    <property type="entry name" value="INACTIVE ALLANTOICASE-RELATED"/>
    <property type="match status" value="1"/>
</dbReference>
<keyword evidence="2 4" id="KW-0378">Hydrolase</keyword>
<dbReference type="SUPFAM" id="SSF49785">
    <property type="entry name" value="Galactose-binding domain-like"/>
    <property type="match status" value="2"/>
</dbReference>
<dbReference type="GO" id="GO:0000256">
    <property type="term" value="P:allantoin catabolic process"/>
    <property type="evidence" value="ECO:0007669"/>
    <property type="project" value="UniProtKB-UniRule"/>
</dbReference>
<evidence type="ECO:0000259" key="3">
    <source>
        <dbReference type="Pfam" id="PF03561"/>
    </source>
</evidence>
<dbReference type="Pfam" id="PF03561">
    <property type="entry name" value="Allantoicase"/>
    <property type="match status" value="2"/>
</dbReference>
<evidence type="ECO:0000313" key="5">
    <source>
        <dbReference type="Proteomes" id="UP000535406"/>
    </source>
</evidence>
<comment type="similarity">
    <text evidence="1 2">Belongs to the allantoicase family.</text>
</comment>
<dbReference type="GO" id="GO:0004037">
    <property type="term" value="F:allantoicase activity"/>
    <property type="evidence" value="ECO:0007669"/>
    <property type="project" value="UniProtKB-UniRule"/>
</dbReference>
<comment type="caution">
    <text evidence="4">The sequence shown here is derived from an EMBL/GenBank/DDBJ whole genome shotgun (WGS) entry which is preliminary data.</text>
</comment>
<keyword evidence="5" id="KW-1185">Reference proteome</keyword>
<comment type="pathway">
    <text evidence="2">Nitrogen metabolism; (S)-allantoin degradation; (S)-ureidoglycolate from allantoate (aminidohydrolase route): step 1/1.</text>
</comment>
<dbReference type="EC" id="3.5.3.4" evidence="2"/>
<sequence length="338" mass="36430">MSAGALPAFARGTINLAAASLGARGLFATDEFFGPLSRMLADEPAVFHPGRYDEHGKWMDGWETRRRRGPGHDHAVVALATIGHIRGFDVDTAFFTGNYPTACAIEGCHAPDGPDDATVWTELLSPSPLGPSAQHFFDCAADGLYSHVRLRIFPDGGVARLRVYGVPALDRKGRENEAFDLASALSGGQVIALSNGHYGHQRLLAPGRGINMGDGWETSRRREPGHEWIVVRLAARATVESIVVDTAHFKGNYPDACSVQAADLTGTTGDLPTLVTAASMFWQEILPEQKLAADRIHTFDGHLVKRADAVTHVRLNIHPDGGISRLRVFGRLAEGGKT</sequence>
<dbReference type="InterPro" id="IPR005164">
    <property type="entry name" value="Allantoicase"/>
</dbReference>
<keyword evidence="2" id="KW-0659">Purine metabolism</keyword>
<dbReference type="InterPro" id="IPR008979">
    <property type="entry name" value="Galactose-bd-like_sf"/>
</dbReference>
<evidence type="ECO:0000313" key="4">
    <source>
        <dbReference type="EMBL" id="MBB5042964.1"/>
    </source>
</evidence>
<name>A0A7W8DUG6_9HYPH</name>
<protein>
    <recommendedName>
        <fullName evidence="2">Probable allantoicase</fullName>
        <ecNumber evidence="2">3.5.3.4</ecNumber>
    </recommendedName>
    <alternativeName>
        <fullName evidence="2">Allantoate amidinohydrolase</fullName>
    </alternativeName>
</protein>
<dbReference type="Gene3D" id="2.60.120.260">
    <property type="entry name" value="Galactose-binding domain-like"/>
    <property type="match status" value="2"/>
</dbReference>
<dbReference type="PANTHER" id="PTHR12045">
    <property type="entry name" value="ALLANTOICASE"/>
    <property type="match status" value="1"/>
</dbReference>
<evidence type="ECO:0000256" key="2">
    <source>
        <dbReference type="HAMAP-Rule" id="MF_00813"/>
    </source>
</evidence>
<dbReference type="InterPro" id="IPR015908">
    <property type="entry name" value="Allantoicase_dom"/>
</dbReference>
<dbReference type="NCBIfam" id="TIGR02961">
    <property type="entry name" value="allantoicase"/>
    <property type="match status" value="1"/>
</dbReference>
<accession>A0A7W8DUG6</accession>
<evidence type="ECO:0000256" key="1">
    <source>
        <dbReference type="ARBA" id="ARBA00009242"/>
    </source>
</evidence>
<dbReference type="RefSeq" id="WP_184144341.1">
    <property type="nucleotide sequence ID" value="NZ_JACHIK010000007.1"/>
</dbReference>
<dbReference type="AlphaFoldDB" id="A0A7W8DUG6"/>